<dbReference type="Proteomes" id="UP000319257">
    <property type="component" value="Unassembled WGS sequence"/>
</dbReference>
<feature type="transmembrane region" description="Helical" evidence="7">
    <location>
        <begin position="251"/>
        <end position="274"/>
    </location>
</feature>
<feature type="transmembrane region" description="Helical" evidence="7">
    <location>
        <begin position="320"/>
        <end position="337"/>
    </location>
</feature>
<feature type="transmembrane region" description="Helical" evidence="7">
    <location>
        <begin position="472"/>
        <end position="494"/>
    </location>
</feature>
<keyword evidence="10" id="KW-1185">Reference proteome</keyword>
<dbReference type="FunCoup" id="A0A507B8R5">
    <property type="interactions" value="63"/>
</dbReference>
<feature type="transmembrane region" description="Helical" evidence="7">
    <location>
        <begin position="432"/>
        <end position="451"/>
    </location>
</feature>
<feature type="region of interest" description="Disordered" evidence="6">
    <location>
        <begin position="602"/>
        <end position="665"/>
    </location>
</feature>
<dbReference type="RefSeq" id="XP_030994879.1">
    <property type="nucleotide sequence ID" value="XM_031140993.1"/>
</dbReference>
<dbReference type="FunFam" id="1.20.1250.20:FF:000011">
    <property type="entry name" value="MFS multidrug transporter, putative"/>
    <property type="match status" value="1"/>
</dbReference>
<dbReference type="SUPFAM" id="SSF103473">
    <property type="entry name" value="MFS general substrate transporter"/>
    <property type="match status" value="1"/>
</dbReference>
<dbReference type="PROSITE" id="PS50850">
    <property type="entry name" value="MFS"/>
    <property type="match status" value="1"/>
</dbReference>
<evidence type="ECO:0000256" key="3">
    <source>
        <dbReference type="ARBA" id="ARBA00022692"/>
    </source>
</evidence>
<organism evidence="9 10">
    <name type="scientific">Thyridium curvatum</name>
    <dbReference type="NCBI Taxonomy" id="1093900"/>
    <lineage>
        <taxon>Eukaryota</taxon>
        <taxon>Fungi</taxon>
        <taxon>Dikarya</taxon>
        <taxon>Ascomycota</taxon>
        <taxon>Pezizomycotina</taxon>
        <taxon>Sordariomycetes</taxon>
        <taxon>Sordariomycetidae</taxon>
        <taxon>Thyridiales</taxon>
        <taxon>Thyridiaceae</taxon>
        <taxon>Thyridium</taxon>
    </lineage>
</organism>
<dbReference type="CDD" id="cd17323">
    <property type="entry name" value="MFS_Tpo1_MDR_like"/>
    <property type="match status" value="1"/>
</dbReference>
<feature type="transmembrane region" description="Helical" evidence="7">
    <location>
        <begin position="226"/>
        <end position="245"/>
    </location>
</feature>
<protein>
    <recommendedName>
        <fullName evidence="8">Major facilitator superfamily (MFS) profile domain-containing protein</fullName>
    </recommendedName>
</protein>
<keyword evidence="3 7" id="KW-0812">Transmembrane</keyword>
<evidence type="ECO:0000256" key="2">
    <source>
        <dbReference type="ARBA" id="ARBA00022448"/>
    </source>
</evidence>
<keyword evidence="4 7" id="KW-1133">Transmembrane helix</keyword>
<comment type="subcellular location">
    <subcellularLocation>
        <location evidence="1">Membrane</location>
        <topology evidence="1">Multi-pass membrane protein</topology>
    </subcellularLocation>
</comment>
<dbReference type="PANTHER" id="PTHR23502">
    <property type="entry name" value="MAJOR FACILITATOR SUPERFAMILY"/>
    <property type="match status" value="1"/>
</dbReference>
<dbReference type="PANTHER" id="PTHR23502:SF31">
    <property type="entry name" value="POLYAMINE TRANSPORTER 1"/>
    <property type="match status" value="1"/>
</dbReference>
<dbReference type="Gene3D" id="1.20.1250.20">
    <property type="entry name" value="MFS general substrate transporter like domains"/>
    <property type="match status" value="1"/>
</dbReference>
<feature type="compositionally biased region" description="Basic and acidic residues" evidence="6">
    <location>
        <begin position="1"/>
        <end position="34"/>
    </location>
</feature>
<dbReference type="InParanoid" id="A0A507B8R5"/>
<evidence type="ECO:0000256" key="5">
    <source>
        <dbReference type="ARBA" id="ARBA00023136"/>
    </source>
</evidence>
<reference evidence="9 10" key="1">
    <citation type="submission" date="2019-06" db="EMBL/GenBank/DDBJ databases">
        <title>Draft genome sequence of the filamentous fungus Phialemoniopsis curvata isolated from diesel fuel.</title>
        <authorList>
            <person name="Varaljay V.A."/>
            <person name="Lyon W.J."/>
            <person name="Crouch A.L."/>
            <person name="Drake C.E."/>
            <person name="Hollomon J.M."/>
            <person name="Nadeau L.J."/>
            <person name="Nunn H.S."/>
            <person name="Stevenson B.S."/>
            <person name="Bojanowski C.L."/>
            <person name="Crookes-Goodson W.J."/>
        </authorList>
    </citation>
    <scope>NUCLEOTIDE SEQUENCE [LARGE SCALE GENOMIC DNA]</scope>
    <source>
        <strain evidence="9 10">D216</strain>
    </source>
</reference>
<evidence type="ECO:0000256" key="6">
    <source>
        <dbReference type="SAM" id="MobiDB-lite"/>
    </source>
</evidence>
<feature type="transmembrane region" description="Helical" evidence="7">
    <location>
        <begin position="286"/>
        <end position="308"/>
    </location>
</feature>
<evidence type="ECO:0000256" key="1">
    <source>
        <dbReference type="ARBA" id="ARBA00004141"/>
    </source>
</evidence>
<dbReference type="GO" id="GO:0022857">
    <property type="term" value="F:transmembrane transporter activity"/>
    <property type="evidence" value="ECO:0007669"/>
    <property type="project" value="InterPro"/>
</dbReference>
<name>A0A507B8R5_9PEZI</name>
<dbReference type="OrthoDB" id="9986881at2759"/>
<feature type="transmembrane region" description="Helical" evidence="7">
    <location>
        <begin position="165"/>
        <end position="187"/>
    </location>
</feature>
<evidence type="ECO:0000313" key="10">
    <source>
        <dbReference type="Proteomes" id="UP000319257"/>
    </source>
</evidence>
<dbReference type="GO" id="GO:0005886">
    <property type="term" value="C:plasma membrane"/>
    <property type="evidence" value="ECO:0007669"/>
    <property type="project" value="TreeGrafter"/>
</dbReference>
<feature type="transmembrane region" description="Helical" evidence="7">
    <location>
        <begin position="500"/>
        <end position="522"/>
    </location>
</feature>
<dbReference type="InterPro" id="IPR020846">
    <property type="entry name" value="MFS_dom"/>
</dbReference>
<dbReference type="InterPro" id="IPR036259">
    <property type="entry name" value="MFS_trans_sf"/>
</dbReference>
<feature type="compositionally biased region" description="Basic and acidic residues" evidence="6">
    <location>
        <begin position="654"/>
        <end position="665"/>
    </location>
</feature>
<sequence>MVDLDAVDRELMDAERDAASPHRYAGRDSREIERVATATSTSTSSSSQSSAYARNGGRRRASSSGAHAAAAAGYGMSRVSTSRDLERHPTELERIQTAKSQHSGTVGRSVTSRKSRKPLPEFGAGKPYPPLLPDQEDYVVEFDGPDDPMHAQNWPIRKKMLTAAMLGYTTMTSAFTSSVFSAATRYVAAEFHVGTEVGLLGVSFFVLGFAFGPTLWAPLSELKGRRLPVVVAMFGFSIFSVAVATAKDLQTVLICRFFSGFMGACPLAVVAAIFSDMFDNRTRGIAITVFSMAVFSGPLLGPFIGGFIVTSHLGWRWTQYLAAIMGFVAFGLDFLFLEETYPPQILVAKASELRRRTLNWGIHAKQEEIEIDFSELINKNFSRPMRLLFFEPIVTLLSIYMAFIYGLLYLFLTAYPFVFQGVHHFTPGISGLTFFGMIVGQLIAGVVVLLQQPWYSRKLAANNGVPVPEWRLPSVIAGGVSFAAGLFWFGWSGYRADIHWIVPTLSGILSGFGLMSIFLQALNYLVDAYLMFAASAIAGNTFLRSLCGAGFPLFATYMFDGMGIQWASTLLGCVAAALVPIPVIFYLYGHKLRSYSKFAPTPPPMMQRQADDDDEEERVNGGGGGVLGGSTENGAVAEKAEEVVPPPGTAAAAPRKDVERAGEAV</sequence>
<proteinExistence type="predicted"/>
<feature type="compositionally biased region" description="Polar residues" evidence="6">
    <location>
        <begin position="97"/>
        <end position="110"/>
    </location>
</feature>
<feature type="compositionally biased region" description="Low complexity" evidence="6">
    <location>
        <begin position="36"/>
        <end position="55"/>
    </location>
</feature>
<feature type="compositionally biased region" description="Basic and acidic residues" evidence="6">
    <location>
        <begin position="81"/>
        <end position="96"/>
    </location>
</feature>
<feature type="compositionally biased region" description="Low complexity" evidence="6">
    <location>
        <begin position="62"/>
        <end position="78"/>
    </location>
</feature>
<accession>A0A507B8R5</accession>
<dbReference type="EMBL" id="SKBQ01000036">
    <property type="protein sequence ID" value="TPX13168.1"/>
    <property type="molecule type" value="Genomic_DNA"/>
</dbReference>
<comment type="caution">
    <text evidence="9">The sequence shown here is derived from an EMBL/GenBank/DDBJ whole genome shotgun (WGS) entry which is preliminary data.</text>
</comment>
<evidence type="ECO:0000256" key="7">
    <source>
        <dbReference type="SAM" id="Phobius"/>
    </source>
</evidence>
<dbReference type="STRING" id="1093900.A0A507B8R5"/>
<feature type="region of interest" description="Disordered" evidence="6">
    <location>
        <begin position="1"/>
        <end position="127"/>
    </location>
</feature>
<evidence type="ECO:0000256" key="4">
    <source>
        <dbReference type="ARBA" id="ARBA00022989"/>
    </source>
</evidence>
<evidence type="ECO:0000259" key="8">
    <source>
        <dbReference type="PROSITE" id="PS50850"/>
    </source>
</evidence>
<keyword evidence="5 7" id="KW-0472">Membrane</keyword>
<evidence type="ECO:0000313" key="9">
    <source>
        <dbReference type="EMBL" id="TPX13168.1"/>
    </source>
</evidence>
<dbReference type="InterPro" id="IPR011701">
    <property type="entry name" value="MFS"/>
</dbReference>
<dbReference type="GeneID" id="41973815"/>
<dbReference type="Pfam" id="PF07690">
    <property type="entry name" value="MFS_1"/>
    <property type="match status" value="1"/>
</dbReference>
<feature type="transmembrane region" description="Helical" evidence="7">
    <location>
        <begin position="387"/>
        <end position="412"/>
    </location>
</feature>
<feature type="transmembrane region" description="Helical" evidence="7">
    <location>
        <begin position="199"/>
        <end position="219"/>
    </location>
</feature>
<gene>
    <name evidence="9" type="ORF">E0L32_006368</name>
</gene>
<feature type="domain" description="Major facilitator superfamily (MFS) profile" evidence="8">
    <location>
        <begin position="162"/>
        <end position="592"/>
    </location>
</feature>
<keyword evidence="2" id="KW-0813">Transport</keyword>
<dbReference type="AlphaFoldDB" id="A0A507B8R5"/>
<feature type="transmembrane region" description="Helical" evidence="7">
    <location>
        <begin position="566"/>
        <end position="588"/>
    </location>
</feature>